<keyword evidence="1" id="KW-0812">Transmembrane</keyword>
<evidence type="ECO:0000256" key="1">
    <source>
        <dbReference type="SAM" id="Phobius"/>
    </source>
</evidence>
<dbReference type="GO" id="GO:0003677">
    <property type="term" value="F:DNA binding"/>
    <property type="evidence" value="ECO:0007669"/>
    <property type="project" value="InterPro"/>
</dbReference>
<keyword evidence="4" id="KW-1185">Reference proteome</keyword>
<dbReference type="PANTHER" id="PTHR37299">
    <property type="entry name" value="TRANSCRIPTIONAL REGULATOR-RELATED"/>
    <property type="match status" value="1"/>
</dbReference>
<dbReference type="GO" id="GO:0000156">
    <property type="term" value="F:phosphorelay response regulator activity"/>
    <property type="evidence" value="ECO:0007669"/>
    <property type="project" value="InterPro"/>
</dbReference>
<dbReference type="Proteomes" id="UP000248536">
    <property type="component" value="Chromosome"/>
</dbReference>
<dbReference type="SMART" id="SM00850">
    <property type="entry name" value="LytTR"/>
    <property type="match status" value="1"/>
</dbReference>
<feature type="transmembrane region" description="Helical" evidence="1">
    <location>
        <begin position="112"/>
        <end position="131"/>
    </location>
</feature>
<proteinExistence type="predicted"/>
<feature type="transmembrane region" description="Helical" evidence="1">
    <location>
        <begin position="71"/>
        <end position="92"/>
    </location>
</feature>
<evidence type="ECO:0000313" key="3">
    <source>
        <dbReference type="EMBL" id="AWX46126.1"/>
    </source>
</evidence>
<dbReference type="EMBL" id="CP030104">
    <property type="protein sequence ID" value="AWX46126.1"/>
    <property type="molecule type" value="Genomic_DNA"/>
</dbReference>
<dbReference type="KEGG" id="spon:HME9304_03158"/>
<reference evidence="3 4" key="1">
    <citation type="submission" date="2018-06" db="EMBL/GenBank/DDBJ databases">
        <title>Spongiibacterium sp. HME9304 Genome sequencing and assembly.</title>
        <authorList>
            <person name="Kang H."/>
            <person name="Kim H."/>
            <person name="Joh K."/>
        </authorList>
    </citation>
    <scope>NUCLEOTIDE SEQUENCE [LARGE SCALE GENOMIC DNA]</scope>
    <source>
        <strain evidence="3 4">HME9304</strain>
    </source>
</reference>
<dbReference type="GO" id="GO:0000155">
    <property type="term" value="F:phosphorelay sensor kinase activity"/>
    <property type="evidence" value="ECO:0007669"/>
    <property type="project" value="InterPro"/>
</dbReference>
<dbReference type="InterPro" id="IPR007492">
    <property type="entry name" value="LytTR_DNA-bd_dom"/>
</dbReference>
<dbReference type="AlphaFoldDB" id="A0A2Z4LWH8"/>
<organism evidence="3 4">
    <name type="scientific">Flagellimonas maritima</name>
    <dbReference type="NCBI Taxonomy" id="1383885"/>
    <lineage>
        <taxon>Bacteria</taxon>
        <taxon>Pseudomonadati</taxon>
        <taxon>Bacteroidota</taxon>
        <taxon>Flavobacteriia</taxon>
        <taxon>Flavobacteriales</taxon>
        <taxon>Flavobacteriaceae</taxon>
        <taxon>Flagellimonas</taxon>
    </lineage>
</organism>
<dbReference type="RefSeq" id="WP_112379442.1">
    <property type="nucleotide sequence ID" value="NZ_CP030104.1"/>
</dbReference>
<dbReference type="GO" id="GO:0016020">
    <property type="term" value="C:membrane"/>
    <property type="evidence" value="ECO:0007669"/>
    <property type="project" value="InterPro"/>
</dbReference>
<sequence length="294" mass="34243">MNFNLGKVSKHIIFWSFYLLLWSVHDLNYNVDILENIKTNAVPFVFYALLIYANLYILIPRLLLRKRIASYLLLLVLSIVGTTLITSNYFAFYFENVTVSTSEFFESIQGKIAVLTEVIISLCLSMTLFLIDEWYKKDRLIKNLEQRQLKSETGLQSNQINPHVLFNSLNNIYTLLNKKGNPTNVQDYIFIKADGMVVKVFVDDITFVETASDYIHINTAQKEKYLTLVSLKHIMGELPKEKFIRVHRYYLVGIDHVTKLEGNLIYIGNIKIKISRVLRNQVYKSIIGNRLIER</sequence>
<dbReference type="Pfam" id="PF04397">
    <property type="entry name" value="LytTR"/>
    <property type="match status" value="1"/>
</dbReference>
<evidence type="ECO:0000313" key="4">
    <source>
        <dbReference type="Proteomes" id="UP000248536"/>
    </source>
</evidence>
<feature type="transmembrane region" description="Helical" evidence="1">
    <location>
        <begin position="12"/>
        <end position="29"/>
    </location>
</feature>
<dbReference type="OrthoDB" id="9792992at2"/>
<dbReference type="Pfam" id="PF06580">
    <property type="entry name" value="His_kinase"/>
    <property type="match status" value="1"/>
</dbReference>
<accession>A0A2Z4LWH8</accession>
<keyword evidence="1" id="KW-0472">Membrane</keyword>
<dbReference type="Gene3D" id="2.40.50.1020">
    <property type="entry name" value="LytTr DNA-binding domain"/>
    <property type="match status" value="1"/>
</dbReference>
<dbReference type="PANTHER" id="PTHR37299:SF1">
    <property type="entry name" value="STAGE 0 SPORULATION PROTEIN A HOMOLOG"/>
    <property type="match status" value="1"/>
</dbReference>
<keyword evidence="1" id="KW-1133">Transmembrane helix</keyword>
<dbReference type="InterPro" id="IPR010559">
    <property type="entry name" value="Sig_transdc_His_kin_internal"/>
</dbReference>
<protein>
    <recommendedName>
        <fullName evidence="2">HTH LytTR-type domain-containing protein</fullName>
    </recommendedName>
</protein>
<name>A0A2Z4LWH8_9FLAO</name>
<dbReference type="InterPro" id="IPR046947">
    <property type="entry name" value="LytR-like"/>
</dbReference>
<feature type="domain" description="HTH LytTR-type" evidence="2">
    <location>
        <begin position="189"/>
        <end position="289"/>
    </location>
</feature>
<evidence type="ECO:0000259" key="2">
    <source>
        <dbReference type="PROSITE" id="PS50930"/>
    </source>
</evidence>
<feature type="transmembrane region" description="Helical" evidence="1">
    <location>
        <begin position="41"/>
        <end position="59"/>
    </location>
</feature>
<gene>
    <name evidence="3" type="ORF">HME9304_03158</name>
</gene>
<dbReference type="PROSITE" id="PS50930">
    <property type="entry name" value="HTH_LYTTR"/>
    <property type="match status" value="1"/>
</dbReference>